<proteinExistence type="inferred from homology"/>
<keyword evidence="2" id="KW-0560">Oxidoreductase</keyword>
<comment type="similarity">
    <text evidence="1">Belongs to the short-chain dehydrogenases/reductases (SDR) family.</text>
</comment>
<dbReference type="PROSITE" id="PS00061">
    <property type="entry name" value="ADH_SHORT"/>
    <property type="match status" value="1"/>
</dbReference>
<accession>A0A285T8T4</accession>
<gene>
    <name evidence="3" type="ORF">SAMN05421512_109113</name>
</gene>
<dbReference type="OrthoDB" id="9779623at2"/>
<sequence length="244" mass="25097">MTQNPIAIVTGGGAGIGAAISRVLAENGHQVIVADLAADNAEAVASAIRASGGSARAHALDVTDAAAVARLAKEAGDVRLLVNNAGIFNVKGFFELAPDDFRRMYEVNLVALFDLSQKIAARMQPGGAIVNIASRAMLGARHYAHYVASKAAVAGLTRAMALDLSERKIRVNAVAPGVIETDMLKARSDTDLDGLRAQQPMGQLGAPDDIAHAVAFLGSPQAGFITGQVLLVDGGRSLGGTTSF</sequence>
<dbReference type="InterPro" id="IPR020904">
    <property type="entry name" value="Sc_DH/Rdtase_CS"/>
</dbReference>
<dbReference type="SUPFAM" id="SSF51735">
    <property type="entry name" value="NAD(P)-binding Rossmann-fold domains"/>
    <property type="match status" value="1"/>
</dbReference>
<dbReference type="PANTHER" id="PTHR42879:SF2">
    <property type="entry name" value="3-OXOACYL-[ACYL-CARRIER-PROTEIN] REDUCTASE FABG"/>
    <property type="match status" value="1"/>
</dbReference>
<evidence type="ECO:0000313" key="3">
    <source>
        <dbReference type="EMBL" id="SOC17869.1"/>
    </source>
</evidence>
<protein>
    <submittedName>
        <fullName evidence="3">3-oxoacyl-[acyl-carrier protein] reductase</fullName>
    </submittedName>
</protein>
<dbReference type="AlphaFoldDB" id="A0A285T8T4"/>
<dbReference type="PRINTS" id="PR00081">
    <property type="entry name" value="GDHRDH"/>
</dbReference>
<dbReference type="PANTHER" id="PTHR42879">
    <property type="entry name" value="3-OXOACYL-(ACYL-CARRIER-PROTEIN) REDUCTASE"/>
    <property type="match status" value="1"/>
</dbReference>
<dbReference type="STRING" id="538381.GCA_001696535_02393"/>
<dbReference type="InterPro" id="IPR050259">
    <property type="entry name" value="SDR"/>
</dbReference>
<dbReference type="FunFam" id="3.40.50.720:FF:000173">
    <property type="entry name" value="3-oxoacyl-[acyl-carrier protein] reductase"/>
    <property type="match status" value="1"/>
</dbReference>
<dbReference type="NCBIfam" id="NF005559">
    <property type="entry name" value="PRK07231.1"/>
    <property type="match status" value="1"/>
</dbReference>
<dbReference type="InterPro" id="IPR036291">
    <property type="entry name" value="NAD(P)-bd_dom_sf"/>
</dbReference>
<evidence type="ECO:0000256" key="2">
    <source>
        <dbReference type="ARBA" id="ARBA00023002"/>
    </source>
</evidence>
<dbReference type="PRINTS" id="PR00080">
    <property type="entry name" value="SDRFAMILY"/>
</dbReference>
<dbReference type="InterPro" id="IPR002347">
    <property type="entry name" value="SDR_fam"/>
</dbReference>
<evidence type="ECO:0000313" key="4">
    <source>
        <dbReference type="Proteomes" id="UP000219331"/>
    </source>
</evidence>
<organism evidence="3 4">
    <name type="scientific">Stappia indica</name>
    <dbReference type="NCBI Taxonomy" id="538381"/>
    <lineage>
        <taxon>Bacteria</taxon>
        <taxon>Pseudomonadati</taxon>
        <taxon>Pseudomonadota</taxon>
        <taxon>Alphaproteobacteria</taxon>
        <taxon>Hyphomicrobiales</taxon>
        <taxon>Stappiaceae</taxon>
        <taxon>Stappia</taxon>
    </lineage>
</organism>
<dbReference type="Proteomes" id="UP000219331">
    <property type="component" value="Unassembled WGS sequence"/>
</dbReference>
<dbReference type="EMBL" id="OBML01000009">
    <property type="protein sequence ID" value="SOC17869.1"/>
    <property type="molecule type" value="Genomic_DNA"/>
</dbReference>
<dbReference type="Pfam" id="PF13561">
    <property type="entry name" value="adh_short_C2"/>
    <property type="match status" value="1"/>
</dbReference>
<dbReference type="GO" id="GO:0032787">
    <property type="term" value="P:monocarboxylic acid metabolic process"/>
    <property type="evidence" value="ECO:0007669"/>
    <property type="project" value="UniProtKB-ARBA"/>
</dbReference>
<evidence type="ECO:0000256" key="1">
    <source>
        <dbReference type="ARBA" id="ARBA00006484"/>
    </source>
</evidence>
<keyword evidence="4" id="KW-1185">Reference proteome</keyword>
<name>A0A285T8T4_9HYPH</name>
<dbReference type="RefSeq" id="WP_097175678.1">
    <property type="nucleotide sequence ID" value="NZ_OBML01000009.1"/>
</dbReference>
<dbReference type="GO" id="GO:0016491">
    <property type="term" value="F:oxidoreductase activity"/>
    <property type="evidence" value="ECO:0007669"/>
    <property type="project" value="UniProtKB-KW"/>
</dbReference>
<dbReference type="Gene3D" id="3.40.50.720">
    <property type="entry name" value="NAD(P)-binding Rossmann-like Domain"/>
    <property type="match status" value="1"/>
</dbReference>
<reference evidence="3 4" key="1">
    <citation type="submission" date="2017-08" db="EMBL/GenBank/DDBJ databases">
        <authorList>
            <person name="de Groot N.N."/>
        </authorList>
    </citation>
    <scope>NUCLEOTIDE SEQUENCE [LARGE SCALE GENOMIC DNA]</scope>
    <source>
        <strain evidence="3 4">USBA 352</strain>
    </source>
</reference>